<protein>
    <submittedName>
        <fullName evidence="3">Glycosyltransferase family 2 protein</fullName>
    </submittedName>
    <submittedName>
        <fullName evidence="2">Predicted glycosyltransferase</fullName>
    </submittedName>
</protein>
<evidence type="ECO:0000313" key="3">
    <source>
        <dbReference type="EMBL" id="WDB27661.1"/>
    </source>
</evidence>
<evidence type="ECO:0000313" key="2">
    <source>
        <dbReference type="EMBL" id="BBM62500.1"/>
    </source>
</evidence>
<dbReference type="Gene3D" id="3.90.550.10">
    <property type="entry name" value="Spore Coat Polysaccharide Biosynthesis Protein SpsA, Chain A"/>
    <property type="match status" value="1"/>
</dbReference>
<dbReference type="InterPro" id="IPR029044">
    <property type="entry name" value="Nucleotide-diphossugar_trans"/>
</dbReference>
<dbReference type="EMBL" id="LC494320">
    <property type="protein sequence ID" value="BBM62500.1"/>
    <property type="molecule type" value="Genomic_DNA"/>
</dbReference>
<dbReference type="GO" id="GO:0016758">
    <property type="term" value="F:hexosyltransferase activity"/>
    <property type="evidence" value="ECO:0007669"/>
    <property type="project" value="UniProtKB-ARBA"/>
</dbReference>
<proteinExistence type="predicted"/>
<name>A0A5A4U7B9_ESCAL</name>
<reference evidence="3" key="2">
    <citation type="submission" date="2023-02" db="EMBL/GenBank/DDBJ databases">
        <title>Escherichia albertii as a potential enteropathogen in the light of epidemiological and genomic studies.</title>
        <authorList>
            <person name="Leszczynska K."/>
            <person name="Swiecicka I."/>
            <person name="Daniluk T."/>
            <person name="Lebensztejn D."/>
            <person name="Chmielewska S."/>
            <person name="Leszczynska D."/>
            <person name="Gawor J."/>
            <person name="Kliber M."/>
        </authorList>
    </citation>
    <scope>NUCLEOTIDE SEQUENCE</scope>
    <source>
        <strain evidence="3">BIA_7</strain>
    </source>
</reference>
<dbReference type="Pfam" id="PF00535">
    <property type="entry name" value="Glycos_transf_2"/>
    <property type="match status" value="1"/>
</dbReference>
<gene>
    <name evidence="3" type="ORF">PS049_14850</name>
</gene>
<feature type="domain" description="Glycosyltransferase 2-like" evidence="1">
    <location>
        <begin position="5"/>
        <end position="160"/>
    </location>
</feature>
<sequence length="308" mass="35334">MTILSIIIPVYNSSSCLEDALKSVVIQNLDSYEIIVVDDGSTKEEHYAYIDICKQYANTKLVTKENGGAASARNFGAKKARGILLAFLDSDDVWLENKILSQIGYLKTQNADLVLGNIIVTDYFLNTKYKASKKISQNKHSLIKDLFYGKVIMNTPTILVTKDMFIRVGGFDESLKYREDHSFLIDVVGNGNGKIVLDPAYNTLRRERENSLSSVCDIYSELDKHMPFWLKFEKKYSFLITNKARKKLLSSLCLYYIRNERDTDIKETLRCLKNDSYFLYLCYRLLTNSSSILSLLYTLRNKLRNAAF</sequence>
<dbReference type="PANTHER" id="PTHR22916:SF3">
    <property type="entry name" value="UDP-GLCNAC:BETAGAL BETA-1,3-N-ACETYLGLUCOSAMINYLTRANSFERASE-LIKE PROTEIN 1"/>
    <property type="match status" value="1"/>
</dbReference>
<keyword evidence="2" id="KW-0808">Transferase</keyword>
<dbReference type="Proteomes" id="UP001219219">
    <property type="component" value="Chromosome"/>
</dbReference>
<dbReference type="PANTHER" id="PTHR22916">
    <property type="entry name" value="GLYCOSYLTRANSFERASE"/>
    <property type="match status" value="1"/>
</dbReference>
<dbReference type="RefSeq" id="WP_059256397.1">
    <property type="nucleotide sequence ID" value="NZ_BBVZ01000005.1"/>
</dbReference>
<organism evidence="2">
    <name type="scientific">Escherichia albertii</name>
    <dbReference type="NCBI Taxonomy" id="208962"/>
    <lineage>
        <taxon>Bacteria</taxon>
        <taxon>Pseudomonadati</taxon>
        <taxon>Pseudomonadota</taxon>
        <taxon>Gammaproteobacteria</taxon>
        <taxon>Enterobacterales</taxon>
        <taxon>Enterobacteriaceae</taxon>
        <taxon>Escherichia</taxon>
    </lineage>
</organism>
<dbReference type="AlphaFoldDB" id="A0A5A4U7B9"/>
<dbReference type="InterPro" id="IPR001173">
    <property type="entry name" value="Glyco_trans_2-like"/>
</dbReference>
<evidence type="ECO:0000259" key="1">
    <source>
        <dbReference type="Pfam" id="PF00535"/>
    </source>
</evidence>
<reference evidence="2" key="1">
    <citation type="submission" date="2019-07" db="EMBL/GenBank/DDBJ databases">
        <title>Overview of O-antigen diversity of Escherichia albertii, an emerging enteropathogen; genetic structure, serology, and development of O-genotyping method.</title>
        <authorList>
            <person name="Ooka T."/>
            <person name="Seto K."/>
            <person name="Ogura Y."/>
            <person name="Iguchi A."/>
            <person name="Imura N."/>
            <person name="Honda M."/>
            <person name="Etoh Y."/>
            <person name="Ikeda T."/>
            <person name="Sugitani W."/>
            <person name="Konno T."/>
            <person name="Kawano K."/>
            <person name="Kudo Y."/>
            <person name="Murakami K."/>
            <person name="Hayashi T."/>
            <person name="Nishi J."/>
        </authorList>
    </citation>
    <scope>NUCLEOTIDE SEQUENCE</scope>
    <source>
        <strain evidence="2">HIPH08472</strain>
    </source>
</reference>
<dbReference type="EMBL" id="CP117562">
    <property type="protein sequence ID" value="WDB27661.1"/>
    <property type="molecule type" value="Genomic_DNA"/>
</dbReference>
<dbReference type="SUPFAM" id="SSF53448">
    <property type="entry name" value="Nucleotide-diphospho-sugar transferases"/>
    <property type="match status" value="1"/>
</dbReference>
<accession>A0A5A4U7B9</accession>